<reference evidence="1" key="2">
    <citation type="submission" date="2012-06" db="EMBL/GenBank/DDBJ databases">
        <authorList>
            <person name="Yu Y."/>
            <person name="Currie J."/>
            <person name="Lomeli R."/>
            <person name="Angelova A."/>
            <person name="Collura K."/>
            <person name="Wissotski M."/>
            <person name="Campos D."/>
            <person name="Kudrna D."/>
            <person name="Golser W."/>
            <person name="Ashely E."/>
            <person name="Descour A."/>
            <person name="Fernandes J."/>
            <person name="Soderlund C."/>
            <person name="Walbot V."/>
        </authorList>
    </citation>
    <scope>NUCLEOTIDE SEQUENCE</scope>
    <source>
        <strain evidence="1">B73</strain>
    </source>
</reference>
<evidence type="ECO:0000313" key="1">
    <source>
        <dbReference type="EMBL" id="ACL54701.1"/>
    </source>
</evidence>
<sequence length="35" mass="4009">MSTQTMTEHPWIHSPQSKRFTILCSCLMKLSNITG</sequence>
<protein>
    <submittedName>
        <fullName evidence="1">Uncharacterized protein</fullName>
    </submittedName>
</protein>
<proteinExistence type="evidence at transcript level"/>
<accession>B8A3F2</accession>
<name>B8A3F2_MAIZE</name>
<dbReference type="EMBL" id="BT056094">
    <property type="protein sequence ID" value="ACL54701.1"/>
    <property type="molecule type" value="mRNA"/>
</dbReference>
<reference evidence="1" key="1">
    <citation type="journal article" date="2009" name="PLoS Genet.">
        <title>Sequencing, mapping, and analysis of 27,455 maize full-length cDNAs.</title>
        <authorList>
            <person name="Soderlund C."/>
            <person name="Descour A."/>
            <person name="Kudrna D."/>
            <person name="Bomhoff M."/>
            <person name="Boyd L."/>
            <person name="Currie J."/>
            <person name="Angelova A."/>
            <person name="Collura K."/>
            <person name="Wissotski M."/>
            <person name="Ashley E."/>
            <person name="Morrow D."/>
            <person name="Fernandes J."/>
            <person name="Walbot V."/>
            <person name="Yu Y."/>
        </authorList>
    </citation>
    <scope>NUCLEOTIDE SEQUENCE</scope>
    <source>
        <strain evidence="1">B73</strain>
    </source>
</reference>
<organism evidence="1">
    <name type="scientific">Zea mays</name>
    <name type="common">Maize</name>
    <dbReference type="NCBI Taxonomy" id="4577"/>
    <lineage>
        <taxon>Eukaryota</taxon>
        <taxon>Viridiplantae</taxon>
        <taxon>Streptophyta</taxon>
        <taxon>Embryophyta</taxon>
        <taxon>Tracheophyta</taxon>
        <taxon>Spermatophyta</taxon>
        <taxon>Magnoliopsida</taxon>
        <taxon>Liliopsida</taxon>
        <taxon>Poales</taxon>
        <taxon>Poaceae</taxon>
        <taxon>PACMAD clade</taxon>
        <taxon>Panicoideae</taxon>
        <taxon>Andropogonodae</taxon>
        <taxon>Andropogoneae</taxon>
        <taxon>Tripsacinae</taxon>
        <taxon>Zea</taxon>
    </lineage>
</organism>
<dbReference type="AlphaFoldDB" id="B8A3F2"/>